<feature type="transmembrane region" description="Helical" evidence="2">
    <location>
        <begin position="105"/>
        <end position="127"/>
    </location>
</feature>
<dbReference type="EMBL" id="JARLKY010000018">
    <property type="protein sequence ID" value="MEC0227257.1"/>
    <property type="molecule type" value="Genomic_DNA"/>
</dbReference>
<feature type="domain" description="Peptidase M56" evidence="3">
    <location>
        <begin position="15"/>
        <end position="304"/>
    </location>
</feature>
<evidence type="ECO:0000313" key="5">
    <source>
        <dbReference type="Proteomes" id="UP001338137"/>
    </source>
</evidence>
<keyword evidence="5" id="KW-1185">Reference proteome</keyword>
<protein>
    <submittedName>
        <fullName evidence="4">M56 family metallopeptidase</fullName>
    </submittedName>
</protein>
<feature type="region of interest" description="Disordered" evidence="1">
    <location>
        <begin position="339"/>
        <end position="479"/>
    </location>
</feature>
<comment type="caution">
    <text evidence="4">The sequence shown here is derived from an EMBL/GenBank/DDBJ whole genome shotgun (WGS) entry which is preliminary data.</text>
</comment>
<dbReference type="RefSeq" id="WP_326071609.1">
    <property type="nucleotide sequence ID" value="NZ_JARLKY010000018.1"/>
</dbReference>
<proteinExistence type="predicted"/>
<feature type="compositionally biased region" description="Polar residues" evidence="1">
    <location>
        <begin position="339"/>
        <end position="362"/>
    </location>
</feature>
<feature type="transmembrane region" description="Helical" evidence="2">
    <location>
        <begin position="217"/>
        <end position="240"/>
    </location>
</feature>
<accession>A0ABU6FZH7</accession>
<gene>
    <name evidence="4" type="ORF">P4I72_08985</name>
</gene>
<dbReference type="PANTHER" id="PTHR34978">
    <property type="entry name" value="POSSIBLE SENSOR-TRANSDUCER PROTEIN BLAR"/>
    <property type="match status" value="1"/>
</dbReference>
<evidence type="ECO:0000313" key="4">
    <source>
        <dbReference type="EMBL" id="MEC0227257.1"/>
    </source>
</evidence>
<dbReference type="Proteomes" id="UP001338137">
    <property type="component" value="Unassembled WGS sequence"/>
</dbReference>
<dbReference type="PANTHER" id="PTHR34978:SF3">
    <property type="entry name" value="SLR0241 PROTEIN"/>
    <property type="match status" value="1"/>
</dbReference>
<keyword evidence="2" id="KW-0812">Transmembrane</keyword>
<dbReference type="Gene3D" id="3.30.2010.10">
    <property type="entry name" value="Metalloproteases ('zincins'), catalytic domain"/>
    <property type="match status" value="1"/>
</dbReference>
<feature type="transmembrane region" description="Helical" evidence="2">
    <location>
        <begin position="12"/>
        <end position="32"/>
    </location>
</feature>
<sequence length="479" mass="53259">MTQLLEQLIPLFHWVGSVSAMASVLVVFIIVMQKVLKAHLKPRWHYILWLLVILRLIMPWSPESKLSIYNWVGTPEVVQSVVHFDQAESALSMDEHESPGAKTSIIYRILLAAWLLGVGLLGTYTLSINLKFARKLKQETAAVTDERIRQLFSQSKKRMGIQGHIALVASDDLASPSLFGFMKPQLIMPTVLLHNLNDEQLQHVFLHELAHSKRKDIWVNGFMHALLIIHWFNPILWYAYRRMREDQEIASDALALSCLAPDKSQAYGYTLITLLESFSKRNQVFGNVNLAGNKAQLQRRILMIKQFKLHSYRWSFLGLATMLFISGCTLTSPDASQSAKQSMSATATDKPQETVSPDTSLKTNDEKTATSDTAISAPTPTPSLSPSAASSDKPSPVAAQEQLPTASARVPQPVPAADQKGVRSDTGVRPTAAPQPKASTREESPRAVPSTEPQQIVAQEKTVRPAPVSEPQFFEQPRN</sequence>
<feature type="transmembrane region" description="Helical" evidence="2">
    <location>
        <begin position="44"/>
        <end position="61"/>
    </location>
</feature>
<evidence type="ECO:0000256" key="2">
    <source>
        <dbReference type="SAM" id="Phobius"/>
    </source>
</evidence>
<dbReference type="InterPro" id="IPR052173">
    <property type="entry name" value="Beta-lactam_resp_regulator"/>
</dbReference>
<dbReference type="CDD" id="cd07341">
    <property type="entry name" value="M56_BlaR1_MecR1_like"/>
    <property type="match status" value="1"/>
</dbReference>
<reference evidence="4 5" key="1">
    <citation type="submission" date="2023-03" db="EMBL/GenBank/DDBJ databases">
        <title>Bacillus Genome Sequencing.</title>
        <authorList>
            <person name="Dunlap C."/>
        </authorList>
    </citation>
    <scope>NUCLEOTIDE SEQUENCE [LARGE SCALE GENOMIC DNA]</scope>
    <source>
        <strain evidence="4 5">BD-533</strain>
    </source>
</reference>
<keyword evidence="2" id="KW-0472">Membrane</keyword>
<evidence type="ECO:0000256" key="1">
    <source>
        <dbReference type="SAM" id="MobiDB-lite"/>
    </source>
</evidence>
<dbReference type="InterPro" id="IPR008756">
    <property type="entry name" value="Peptidase_M56"/>
</dbReference>
<dbReference type="Pfam" id="PF05569">
    <property type="entry name" value="Peptidase_M56"/>
    <property type="match status" value="1"/>
</dbReference>
<feature type="compositionally biased region" description="Low complexity" evidence="1">
    <location>
        <begin position="370"/>
        <end position="399"/>
    </location>
</feature>
<evidence type="ECO:0000259" key="3">
    <source>
        <dbReference type="Pfam" id="PF05569"/>
    </source>
</evidence>
<keyword evidence="2" id="KW-1133">Transmembrane helix</keyword>
<name>A0ABU6FZH7_9BACL</name>
<organism evidence="4 5">
    <name type="scientific">Paenibacillus alba</name>
    <dbReference type="NCBI Taxonomy" id="1197127"/>
    <lineage>
        <taxon>Bacteria</taxon>
        <taxon>Bacillati</taxon>
        <taxon>Bacillota</taxon>
        <taxon>Bacilli</taxon>
        <taxon>Bacillales</taxon>
        <taxon>Paenibacillaceae</taxon>
        <taxon>Paenibacillus</taxon>
    </lineage>
</organism>